<dbReference type="SUPFAM" id="SSF51735">
    <property type="entry name" value="NAD(P)-binding Rossmann-fold domains"/>
    <property type="match status" value="1"/>
</dbReference>
<dbReference type="Pfam" id="PF02080">
    <property type="entry name" value="TrkA_C"/>
    <property type="match status" value="1"/>
</dbReference>
<feature type="domain" description="RCK N-terminal" evidence="1">
    <location>
        <begin position="3"/>
        <end position="119"/>
    </location>
</feature>
<reference evidence="3 4" key="1">
    <citation type="journal article" date="2012" name="Front. Microbiol.">
        <title>Draft Genome Sequence of the Virulent Strain 01-B526 of the Fish Pathogen Aeromonas salmonicida.</title>
        <authorList>
            <person name="Charette S.J."/>
            <person name="Brochu F."/>
            <person name="Boyle B."/>
            <person name="Filion G."/>
            <person name="Tanaka K.H."/>
            <person name="Derome N."/>
        </authorList>
    </citation>
    <scope>NUCLEOTIDE SEQUENCE [LARGE SCALE GENOMIC DNA]</scope>
    <source>
        <strain evidence="3 4">P11</strain>
    </source>
</reference>
<dbReference type="EMBL" id="LROS01000004">
    <property type="protein sequence ID" value="OBR96576.1"/>
    <property type="molecule type" value="Genomic_DNA"/>
</dbReference>
<dbReference type="Proteomes" id="UP000093954">
    <property type="component" value="Unassembled WGS sequence"/>
</dbReference>
<dbReference type="InterPro" id="IPR036721">
    <property type="entry name" value="RCK_C_sf"/>
</dbReference>
<gene>
    <name evidence="3" type="primary">ktrA</name>
    <name evidence="3" type="ORF">CLRAG_04460</name>
</gene>
<dbReference type="PANTHER" id="PTHR43833">
    <property type="entry name" value="POTASSIUM CHANNEL PROTEIN 2-RELATED-RELATED"/>
    <property type="match status" value="1"/>
</dbReference>
<sequence>MSKKQYIVLGLGKFGASVATTLYNLGNDVLAVDSKEEVVQEISPYVTQAMQTDISDEENLKSLGVNNFDAAIIGVGTNLQSSVIATLILKEMGVKYILAKANTEIQAKILYKIGADKVVFPERDTAFRVAHSLASENILELIELSSEYGITEIFAFEKWYDKTLKELNIRSKYGINIIAIKRNDSIYVSPKSDYKISKGDILIVIGKYNEIEDLK</sequence>
<dbReference type="PATRIC" id="fig|1353534.3.peg.460"/>
<dbReference type="Gene3D" id="3.30.70.1450">
    <property type="entry name" value="Regulator of K+ conductance, C-terminal domain"/>
    <property type="match status" value="1"/>
</dbReference>
<dbReference type="InterPro" id="IPR036291">
    <property type="entry name" value="NAD(P)-bd_dom_sf"/>
</dbReference>
<comment type="caution">
    <text evidence="3">The sequence shown here is derived from an EMBL/GenBank/DDBJ whole genome shotgun (WGS) entry which is preliminary data.</text>
</comment>
<keyword evidence="4" id="KW-1185">Reference proteome</keyword>
<dbReference type="GO" id="GO:0006813">
    <property type="term" value="P:potassium ion transport"/>
    <property type="evidence" value="ECO:0007669"/>
    <property type="project" value="InterPro"/>
</dbReference>
<evidence type="ECO:0000313" key="4">
    <source>
        <dbReference type="Proteomes" id="UP000093954"/>
    </source>
</evidence>
<evidence type="ECO:0000259" key="2">
    <source>
        <dbReference type="PROSITE" id="PS51202"/>
    </source>
</evidence>
<evidence type="ECO:0000259" key="1">
    <source>
        <dbReference type="PROSITE" id="PS51201"/>
    </source>
</evidence>
<dbReference type="InterPro" id="IPR050721">
    <property type="entry name" value="Trk_Ktr_HKT_K-transport"/>
</dbReference>
<organism evidence="3 4">
    <name type="scientific">Clostridium ragsdalei P11</name>
    <dbReference type="NCBI Taxonomy" id="1353534"/>
    <lineage>
        <taxon>Bacteria</taxon>
        <taxon>Bacillati</taxon>
        <taxon>Bacillota</taxon>
        <taxon>Clostridia</taxon>
        <taxon>Eubacteriales</taxon>
        <taxon>Clostridiaceae</taxon>
        <taxon>Clostridium</taxon>
    </lineage>
</organism>
<protein>
    <submittedName>
        <fullName evidence="3">Ktr system potassium uptake protein A</fullName>
    </submittedName>
</protein>
<feature type="domain" description="RCK C-terminal" evidence="2">
    <location>
        <begin position="136"/>
        <end position="215"/>
    </location>
</feature>
<dbReference type="GO" id="GO:0008324">
    <property type="term" value="F:monoatomic cation transmembrane transporter activity"/>
    <property type="evidence" value="ECO:0007669"/>
    <property type="project" value="InterPro"/>
</dbReference>
<dbReference type="PANTHER" id="PTHR43833:SF7">
    <property type="entry name" value="KTR SYSTEM POTASSIUM UPTAKE PROTEIN C"/>
    <property type="match status" value="1"/>
</dbReference>
<dbReference type="Gene3D" id="3.40.50.720">
    <property type="entry name" value="NAD(P)-binding Rossmann-like Domain"/>
    <property type="match status" value="1"/>
</dbReference>
<proteinExistence type="predicted"/>
<dbReference type="InterPro" id="IPR006037">
    <property type="entry name" value="RCK_C"/>
</dbReference>
<accession>A0A1A6B2K1</accession>
<dbReference type="Pfam" id="PF02254">
    <property type="entry name" value="TrkA_N"/>
    <property type="match status" value="1"/>
</dbReference>
<dbReference type="RefSeq" id="WP_065076887.1">
    <property type="nucleotide sequence ID" value="NZ_LROS01000004.1"/>
</dbReference>
<dbReference type="AlphaFoldDB" id="A0A1A6B2K1"/>
<dbReference type="SUPFAM" id="SSF116726">
    <property type="entry name" value="TrkA C-terminal domain-like"/>
    <property type="match status" value="1"/>
</dbReference>
<dbReference type="PROSITE" id="PS51202">
    <property type="entry name" value="RCK_C"/>
    <property type="match status" value="1"/>
</dbReference>
<dbReference type="PROSITE" id="PS51201">
    <property type="entry name" value="RCK_N"/>
    <property type="match status" value="1"/>
</dbReference>
<dbReference type="InterPro" id="IPR003148">
    <property type="entry name" value="RCK_N"/>
</dbReference>
<evidence type="ECO:0000313" key="3">
    <source>
        <dbReference type="EMBL" id="OBR96576.1"/>
    </source>
</evidence>
<name>A0A1A6B2K1_9CLOT</name>